<dbReference type="SUPFAM" id="SSF46894">
    <property type="entry name" value="C-terminal effector domain of the bipartite response regulators"/>
    <property type="match status" value="1"/>
</dbReference>
<dbReference type="EMBL" id="BARU01047419">
    <property type="protein sequence ID" value="GAH99151.1"/>
    <property type="molecule type" value="Genomic_DNA"/>
</dbReference>
<name>X1JWN6_9ZZZZ</name>
<evidence type="ECO:0000256" key="1">
    <source>
        <dbReference type="ARBA" id="ARBA00022553"/>
    </source>
</evidence>
<dbReference type="PANTHER" id="PTHR48111">
    <property type="entry name" value="REGULATOR OF RPOS"/>
    <property type="match status" value="1"/>
</dbReference>
<evidence type="ECO:0000256" key="5">
    <source>
        <dbReference type="ARBA" id="ARBA00023163"/>
    </source>
</evidence>
<dbReference type="SMART" id="SM00862">
    <property type="entry name" value="Trans_reg_C"/>
    <property type="match status" value="1"/>
</dbReference>
<keyword evidence="1" id="KW-0597">Phosphoprotein</keyword>
<dbReference type="PANTHER" id="PTHR48111:SF22">
    <property type="entry name" value="REGULATOR OF RPOS"/>
    <property type="match status" value="1"/>
</dbReference>
<dbReference type="GO" id="GO:0000156">
    <property type="term" value="F:phosphorelay response regulator activity"/>
    <property type="evidence" value="ECO:0007669"/>
    <property type="project" value="TreeGrafter"/>
</dbReference>
<dbReference type="InterPro" id="IPR001867">
    <property type="entry name" value="OmpR/PhoB-type_DNA-bd"/>
</dbReference>
<evidence type="ECO:0000256" key="2">
    <source>
        <dbReference type="ARBA" id="ARBA00023012"/>
    </source>
</evidence>
<proteinExistence type="predicted"/>
<keyword evidence="5" id="KW-0804">Transcription</keyword>
<evidence type="ECO:0000256" key="4">
    <source>
        <dbReference type="ARBA" id="ARBA00023125"/>
    </source>
</evidence>
<accession>X1JWN6</accession>
<evidence type="ECO:0000259" key="6">
    <source>
        <dbReference type="PROSITE" id="PS51755"/>
    </source>
</evidence>
<gene>
    <name evidence="7" type="ORF">S03H2_71064</name>
</gene>
<dbReference type="GO" id="GO:0032993">
    <property type="term" value="C:protein-DNA complex"/>
    <property type="evidence" value="ECO:0007669"/>
    <property type="project" value="TreeGrafter"/>
</dbReference>
<evidence type="ECO:0000313" key="7">
    <source>
        <dbReference type="EMBL" id="GAH99151.1"/>
    </source>
</evidence>
<dbReference type="InterPro" id="IPR016032">
    <property type="entry name" value="Sig_transdc_resp-reg_C-effctor"/>
</dbReference>
<keyword evidence="4" id="KW-0238">DNA-binding</keyword>
<dbReference type="AlphaFoldDB" id="X1JWN6"/>
<keyword evidence="2" id="KW-0902">Two-component regulatory system</keyword>
<dbReference type="PROSITE" id="PS51755">
    <property type="entry name" value="OMPR_PHOB"/>
    <property type="match status" value="1"/>
</dbReference>
<dbReference type="GO" id="GO:0006355">
    <property type="term" value="P:regulation of DNA-templated transcription"/>
    <property type="evidence" value="ECO:0007669"/>
    <property type="project" value="InterPro"/>
</dbReference>
<dbReference type="GO" id="GO:0000976">
    <property type="term" value="F:transcription cis-regulatory region binding"/>
    <property type="evidence" value="ECO:0007669"/>
    <property type="project" value="TreeGrafter"/>
</dbReference>
<dbReference type="InterPro" id="IPR039420">
    <property type="entry name" value="WalR-like"/>
</dbReference>
<dbReference type="Pfam" id="PF00486">
    <property type="entry name" value="Trans_reg_C"/>
    <property type="match status" value="1"/>
</dbReference>
<feature type="non-terminal residue" evidence="7">
    <location>
        <position position="1"/>
    </location>
</feature>
<organism evidence="7">
    <name type="scientific">marine sediment metagenome</name>
    <dbReference type="NCBI Taxonomy" id="412755"/>
    <lineage>
        <taxon>unclassified sequences</taxon>
        <taxon>metagenomes</taxon>
        <taxon>ecological metagenomes</taxon>
    </lineage>
</organism>
<protein>
    <recommendedName>
        <fullName evidence="6">OmpR/PhoB-type domain-containing protein</fullName>
    </recommendedName>
</protein>
<dbReference type="InterPro" id="IPR036388">
    <property type="entry name" value="WH-like_DNA-bd_sf"/>
</dbReference>
<dbReference type="GO" id="GO:0005829">
    <property type="term" value="C:cytosol"/>
    <property type="evidence" value="ECO:0007669"/>
    <property type="project" value="TreeGrafter"/>
</dbReference>
<evidence type="ECO:0000256" key="3">
    <source>
        <dbReference type="ARBA" id="ARBA00023015"/>
    </source>
</evidence>
<dbReference type="Gene3D" id="1.10.10.10">
    <property type="entry name" value="Winged helix-like DNA-binding domain superfamily/Winged helix DNA-binding domain"/>
    <property type="match status" value="1"/>
</dbReference>
<feature type="non-terminal residue" evidence="7">
    <location>
        <position position="105"/>
    </location>
</feature>
<sequence length="105" mass="12155">LRRSSKHKSNILGVSDISLDTEREEVKIGGREVGLTRKEYMILEYLLRNKGQLISRNQLLEHAWDRNVDIFTNVVDTHIKNLRKKMGKSGNIIKTIYGSGYRILD</sequence>
<feature type="domain" description="OmpR/PhoB-type" evidence="6">
    <location>
        <begin position="9"/>
        <end position="105"/>
    </location>
</feature>
<comment type="caution">
    <text evidence="7">The sequence shown here is derived from an EMBL/GenBank/DDBJ whole genome shotgun (WGS) entry which is preliminary data.</text>
</comment>
<reference evidence="7" key="1">
    <citation type="journal article" date="2014" name="Front. Microbiol.">
        <title>High frequency of phylogenetically diverse reductive dehalogenase-homologous genes in deep subseafloor sedimentary metagenomes.</title>
        <authorList>
            <person name="Kawai M."/>
            <person name="Futagami T."/>
            <person name="Toyoda A."/>
            <person name="Takaki Y."/>
            <person name="Nishi S."/>
            <person name="Hori S."/>
            <person name="Arai W."/>
            <person name="Tsubouchi T."/>
            <person name="Morono Y."/>
            <person name="Uchiyama I."/>
            <person name="Ito T."/>
            <person name="Fujiyama A."/>
            <person name="Inagaki F."/>
            <person name="Takami H."/>
        </authorList>
    </citation>
    <scope>NUCLEOTIDE SEQUENCE</scope>
    <source>
        <strain evidence="7">Expedition CK06-06</strain>
    </source>
</reference>
<dbReference type="CDD" id="cd00383">
    <property type="entry name" value="trans_reg_C"/>
    <property type="match status" value="1"/>
</dbReference>
<keyword evidence="3" id="KW-0805">Transcription regulation</keyword>